<evidence type="ECO:0000313" key="5">
    <source>
        <dbReference type="Proteomes" id="UP001550210"/>
    </source>
</evidence>
<keyword evidence="2 4" id="KW-0378">Hydrolase</keyword>
<dbReference type="SUPFAM" id="SSF53474">
    <property type="entry name" value="alpha/beta-Hydrolases"/>
    <property type="match status" value="1"/>
</dbReference>
<dbReference type="Pfam" id="PF00975">
    <property type="entry name" value="Thioesterase"/>
    <property type="match status" value="1"/>
</dbReference>
<dbReference type="InterPro" id="IPR012223">
    <property type="entry name" value="TEII"/>
</dbReference>
<dbReference type="Proteomes" id="UP001550210">
    <property type="component" value="Unassembled WGS sequence"/>
</dbReference>
<dbReference type="InterPro" id="IPR029058">
    <property type="entry name" value="AB_hydrolase_fold"/>
</dbReference>
<dbReference type="SMART" id="SM00824">
    <property type="entry name" value="PKS_TE"/>
    <property type="match status" value="1"/>
</dbReference>
<dbReference type="InterPro" id="IPR020802">
    <property type="entry name" value="TesA-like"/>
</dbReference>
<dbReference type="PANTHER" id="PTHR11487">
    <property type="entry name" value="THIOESTERASE"/>
    <property type="match status" value="1"/>
</dbReference>
<dbReference type="GO" id="GO:0016787">
    <property type="term" value="F:hydrolase activity"/>
    <property type="evidence" value="ECO:0007669"/>
    <property type="project" value="UniProtKB-KW"/>
</dbReference>
<evidence type="ECO:0000313" key="4">
    <source>
        <dbReference type="EMBL" id="MET9850672.1"/>
    </source>
</evidence>
<evidence type="ECO:0000259" key="3">
    <source>
        <dbReference type="SMART" id="SM00824"/>
    </source>
</evidence>
<name>A0ABV2VBF2_9ACTN</name>
<dbReference type="PANTHER" id="PTHR11487:SF0">
    <property type="entry name" value="S-ACYL FATTY ACID SYNTHASE THIOESTERASE, MEDIUM CHAIN"/>
    <property type="match status" value="1"/>
</dbReference>
<dbReference type="EMBL" id="JBEXPZ010000080">
    <property type="protein sequence ID" value="MET9850672.1"/>
    <property type="molecule type" value="Genomic_DNA"/>
</dbReference>
<evidence type="ECO:0000256" key="1">
    <source>
        <dbReference type="ARBA" id="ARBA00007169"/>
    </source>
</evidence>
<evidence type="ECO:0000256" key="2">
    <source>
        <dbReference type="ARBA" id="ARBA00022801"/>
    </source>
</evidence>
<proteinExistence type="inferred from homology"/>
<keyword evidence="5" id="KW-1185">Reference proteome</keyword>
<sequence length="260" mass="28781">MTVQTEDRDLWIRRYHPAAGSDVRLLCLPHAGGSASFYFPVSQALSPRVEVLAVQYPGRQDRRLEPCVETIPELADRLLPLVLAEADRPLALFGHSMGASLAFELAGLLESRAGVVPVMLFASGRRAPSRFRVEDDVHRRGDEALLAEIKRLAGTDSRILGDDEVLRMVLPAIRSDYRAAELYRPARIHRLTCPITALVGDTDPKAPQDDVQAWQNHTTGPFTMRTYPGGHFYLVDQAPQVLQLITETLTRTHPSAPTAS</sequence>
<feature type="domain" description="Thioesterase TesA-like" evidence="3">
    <location>
        <begin position="26"/>
        <end position="249"/>
    </location>
</feature>
<dbReference type="RefSeq" id="WP_355404026.1">
    <property type="nucleotide sequence ID" value="NZ_JBEGHN010000023.1"/>
</dbReference>
<dbReference type="Gene3D" id="3.40.50.1820">
    <property type="entry name" value="alpha/beta hydrolase"/>
    <property type="match status" value="1"/>
</dbReference>
<accession>A0ABV2VBF2</accession>
<organism evidence="4 5">
    <name type="scientific">Streptomyces ossamyceticus</name>
    <dbReference type="NCBI Taxonomy" id="249581"/>
    <lineage>
        <taxon>Bacteria</taxon>
        <taxon>Bacillati</taxon>
        <taxon>Actinomycetota</taxon>
        <taxon>Actinomycetes</taxon>
        <taxon>Kitasatosporales</taxon>
        <taxon>Streptomycetaceae</taxon>
        <taxon>Streptomyces</taxon>
    </lineage>
</organism>
<gene>
    <name evidence="4" type="ORF">ABZZ21_40230</name>
</gene>
<protein>
    <submittedName>
        <fullName evidence="4">Alpha/beta fold hydrolase</fullName>
    </submittedName>
</protein>
<comment type="similarity">
    <text evidence="1">Belongs to the thioesterase family.</text>
</comment>
<comment type="caution">
    <text evidence="4">The sequence shown here is derived from an EMBL/GenBank/DDBJ whole genome shotgun (WGS) entry which is preliminary data.</text>
</comment>
<dbReference type="InterPro" id="IPR001031">
    <property type="entry name" value="Thioesterase"/>
</dbReference>
<reference evidence="4 5" key="1">
    <citation type="submission" date="2024-06" db="EMBL/GenBank/DDBJ databases">
        <title>The Natural Products Discovery Center: Release of the First 8490 Sequenced Strains for Exploring Actinobacteria Biosynthetic Diversity.</title>
        <authorList>
            <person name="Kalkreuter E."/>
            <person name="Kautsar S.A."/>
            <person name="Yang D."/>
            <person name="Bader C.D."/>
            <person name="Teijaro C.N."/>
            <person name="Fluegel L."/>
            <person name="Davis C.M."/>
            <person name="Simpson J.R."/>
            <person name="Lauterbach L."/>
            <person name="Steele A.D."/>
            <person name="Gui C."/>
            <person name="Meng S."/>
            <person name="Li G."/>
            <person name="Viehrig K."/>
            <person name="Ye F."/>
            <person name="Su P."/>
            <person name="Kiefer A.F."/>
            <person name="Nichols A."/>
            <person name="Cepeda A.J."/>
            <person name="Yan W."/>
            <person name="Fan B."/>
            <person name="Jiang Y."/>
            <person name="Adhikari A."/>
            <person name="Zheng C.-J."/>
            <person name="Schuster L."/>
            <person name="Cowan T.M."/>
            <person name="Smanski M.J."/>
            <person name="Chevrette M.G."/>
            <person name="De Carvalho L.P.S."/>
            <person name="Shen B."/>
        </authorList>
    </citation>
    <scope>NUCLEOTIDE SEQUENCE [LARGE SCALE GENOMIC DNA]</scope>
    <source>
        <strain evidence="4 5">NPDC006434</strain>
    </source>
</reference>